<gene>
    <name evidence="1" type="ordered locus">ESA_03428</name>
</gene>
<proteinExistence type="predicted"/>
<keyword evidence="2" id="KW-1185">Reference proteome</keyword>
<organism evidence="1 2">
    <name type="scientific">Cronobacter sakazakii (strain ATCC BAA-894)</name>
    <name type="common">Enterobacter sakazakii</name>
    <dbReference type="NCBI Taxonomy" id="290339"/>
    <lineage>
        <taxon>Bacteria</taxon>
        <taxon>Pseudomonadati</taxon>
        <taxon>Pseudomonadota</taxon>
        <taxon>Gammaproteobacteria</taxon>
        <taxon>Enterobacterales</taxon>
        <taxon>Enterobacteriaceae</taxon>
        <taxon>Cronobacter</taxon>
    </lineage>
</organism>
<dbReference type="KEGG" id="esa:ESA_03428"/>
<accession>A7MG60</accession>
<sequence length="346" mass="38764">MLHRYQATSADNLCYEDICHILHPDSAVHELAFTAKPNQLIRVWDLPIGYSQFVNSCRQFHYQYPWMAYRDVLEYIKSGKVVLLRQSLLENTITGVLTASGNLRHDLPLLLQSRLSYLISHQLNGITSAVPVQHAQTTKTLNSKGAGRLLAAGGIYNGNSEGFRKTAEDLGGEAPDGYNQIMANRGLLIAGASVTVGLSLGRMRFPELEELKHFGARGVSSGRQFEPELAGGPIENLTTDGVEITHEGIKIVEKHLSRFAPDPGNDFMMIRLRKIADGELSAEKVDLNYYTHECREYQRYCNLGWETGRPADDAKAYDLWNNTHTATLEDYRITGDDLYHPDAPLW</sequence>
<protein>
    <submittedName>
        <fullName evidence="1">Uncharacterized protein</fullName>
    </submittedName>
</protein>
<dbReference type="Proteomes" id="UP000000260">
    <property type="component" value="Chromosome"/>
</dbReference>
<evidence type="ECO:0000313" key="1">
    <source>
        <dbReference type="EMBL" id="ABU78646.1"/>
    </source>
</evidence>
<evidence type="ECO:0000313" key="2">
    <source>
        <dbReference type="Proteomes" id="UP000000260"/>
    </source>
</evidence>
<dbReference type="AlphaFoldDB" id="A7MG60"/>
<reference evidence="1 2" key="1">
    <citation type="journal article" date="2010" name="PLoS ONE">
        <title>Genome sequence of Cronobacter sakazakii BAA-894 and comparative genomic hybridization analysis with other Cronobacter species.</title>
        <authorList>
            <person name="Kucerova E."/>
            <person name="Clifton S.W."/>
            <person name="Xia X.Q."/>
            <person name="Long F."/>
            <person name="Porwollik S."/>
            <person name="Fulton L."/>
            <person name="Fronick C."/>
            <person name="Minx P."/>
            <person name="Kyung K."/>
            <person name="Warren W."/>
            <person name="Fulton R."/>
            <person name="Feng D."/>
            <person name="Wollam A."/>
            <person name="Shah N."/>
            <person name="Bhonagiri V."/>
            <person name="Nash W.E."/>
            <person name="Hallsworth-Pepin K."/>
            <person name="Wilson R.K."/>
            <person name="McClelland M."/>
            <person name="Forsythe S.J."/>
        </authorList>
    </citation>
    <scope>NUCLEOTIDE SEQUENCE [LARGE SCALE GENOMIC DNA]</scope>
    <source>
        <strain evidence="1 2">ATCC BAA-894</strain>
    </source>
</reference>
<name>A7MG60_CROS8</name>
<dbReference type="RefSeq" id="WP_012125879.1">
    <property type="nucleotide sequence ID" value="NC_009778.1"/>
</dbReference>
<dbReference type="HOGENOM" id="CLU_801046_0_0_6"/>
<dbReference type="PATRIC" id="fig|290339.8.peg.3047"/>
<dbReference type="EMBL" id="CP000783">
    <property type="protein sequence ID" value="ABU78646.1"/>
    <property type="molecule type" value="Genomic_DNA"/>
</dbReference>